<evidence type="ECO:0000313" key="2">
    <source>
        <dbReference type="EMBL" id="MCQ8277106.1"/>
    </source>
</evidence>
<keyword evidence="1" id="KW-0812">Transmembrane</keyword>
<keyword evidence="3" id="KW-1185">Reference proteome</keyword>
<keyword evidence="1" id="KW-1133">Transmembrane helix</keyword>
<gene>
    <name evidence="2" type="ORF">NFI95_01400</name>
</gene>
<reference evidence="2 3" key="1">
    <citation type="submission" date="2022-06" db="EMBL/GenBank/DDBJ databases">
        <title>Endosaccharibacter gen. nov., sp. nov., endophytic bacteria isolated from sugarcane.</title>
        <authorList>
            <person name="Pitiwittayakul N."/>
            <person name="Yukphan P."/>
            <person name="Charoenyingcharoen P."/>
            <person name="Tanasupawat S."/>
        </authorList>
    </citation>
    <scope>NUCLEOTIDE SEQUENCE [LARGE SCALE GENOMIC DNA]</scope>
    <source>
        <strain evidence="2 3">KSS8</strain>
    </source>
</reference>
<evidence type="ECO:0000256" key="1">
    <source>
        <dbReference type="SAM" id="Phobius"/>
    </source>
</evidence>
<dbReference type="Proteomes" id="UP001524587">
    <property type="component" value="Unassembled WGS sequence"/>
</dbReference>
<feature type="transmembrane region" description="Helical" evidence="1">
    <location>
        <begin position="6"/>
        <end position="26"/>
    </location>
</feature>
<evidence type="ECO:0000313" key="3">
    <source>
        <dbReference type="Proteomes" id="UP001524587"/>
    </source>
</evidence>
<sequence length="51" mass="5516">MVFTVLIGAFTIILLAIVLFNIVGAIGRGVAKREAEPDPVIADSRDEFDLK</sequence>
<proteinExistence type="predicted"/>
<name>A0ABT1W2L1_9PROT</name>
<comment type="caution">
    <text evidence="2">The sequence shown here is derived from an EMBL/GenBank/DDBJ whole genome shotgun (WGS) entry which is preliminary data.</text>
</comment>
<organism evidence="2 3">
    <name type="scientific">Endosaccharibacter trunci</name>
    <dbReference type="NCBI Taxonomy" id="2812733"/>
    <lineage>
        <taxon>Bacteria</taxon>
        <taxon>Pseudomonadati</taxon>
        <taxon>Pseudomonadota</taxon>
        <taxon>Alphaproteobacteria</taxon>
        <taxon>Acetobacterales</taxon>
        <taxon>Acetobacteraceae</taxon>
        <taxon>Endosaccharibacter</taxon>
    </lineage>
</organism>
<protein>
    <submittedName>
        <fullName evidence="2">Uncharacterized protein</fullName>
    </submittedName>
</protein>
<keyword evidence="1" id="KW-0472">Membrane</keyword>
<dbReference type="RefSeq" id="WP_422862549.1">
    <property type="nucleotide sequence ID" value="NZ_JAMSKV010000001.1"/>
</dbReference>
<accession>A0ABT1W2L1</accession>
<dbReference type="EMBL" id="JAMSKV010000001">
    <property type="protein sequence ID" value="MCQ8277106.1"/>
    <property type="molecule type" value="Genomic_DNA"/>
</dbReference>